<dbReference type="InterPro" id="IPR001650">
    <property type="entry name" value="Helicase_C-like"/>
</dbReference>
<organism evidence="18 19">
    <name type="scientific">Pseudomonas taiwanensis</name>
    <dbReference type="NCBI Taxonomy" id="470150"/>
    <lineage>
        <taxon>Bacteria</taxon>
        <taxon>Pseudomonadati</taxon>
        <taxon>Pseudomonadota</taxon>
        <taxon>Gammaproteobacteria</taxon>
        <taxon>Pseudomonadales</taxon>
        <taxon>Pseudomonadaceae</taxon>
        <taxon>Pseudomonas</taxon>
    </lineage>
</organism>
<keyword evidence="11" id="KW-0413">Isomerase</keyword>
<name>A0ABR6V626_9PSED</name>
<dbReference type="InterPro" id="IPR011545">
    <property type="entry name" value="DEAD/DEAH_box_helicase_dom"/>
</dbReference>
<dbReference type="PANTHER" id="PTHR47964">
    <property type="entry name" value="ATP-DEPENDENT DNA HELICASE HOMOLOG RECG, CHLOROPLASTIC"/>
    <property type="match status" value="1"/>
</dbReference>
<evidence type="ECO:0000256" key="14">
    <source>
        <dbReference type="ARBA" id="ARBA00048988"/>
    </source>
</evidence>
<evidence type="ECO:0000256" key="1">
    <source>
        <dbReference type="ARBA" id="ARBA00007504"/>
    </source>
</evidence>
<keyword evidence="19" id="KW-1185">Reference proteome</keyword>
<dbReference type="Gene3D" id="3.40.50.300">
    <property type="entry name" value="P-loop containing nucleotide triphosphate hydrolases"/>
    <property type="match status" value="2"/>
</dbReference>
<dbReference type="NCBIfam" id="NF008165">
    <property type="entry name" value="PRK10917.1-3"/>
    <property type="match status" value="1"/>
</dbReference>
<evidence type="ECO:0000256" key="5">
    <source>
        <dbReference type="ARBA" id="ARBA00022801"/>
    </source>
</evidence>
<dbReference type="Pfam" id="PF00271">
    <property type="entry name" value="Helicase_C"/>
    <property type="match status" value="1"/>
</dbReference>
<keyword evidence="3 15" id="KW-0547">Nucleotide-binding</keyword>
<evidence type="ECO:0000256" key="3">
    <source>
        <dbReference type="ARBA" id="ARBA00022741"/>
    </source>
</evidence>
<feature type="domain" description="Helicase C-terminal" evidence="17">
    <location>
        <begin position="481"/>
        <end position="627"/>
    </location>
</feature>
<dbReference type="PROSITE" id="PS51192">
    <property type="entry name" value="HELICASE_ATP_BIND_1"/>
    <property type="match status" value="1"/>
</dbReference>
<accession>A0ABR6V626</accession>
<evidence type="ECO:0000256" key="12">
    <source>
        <dbReference type="ARBA" id="ARBA00034617"/>
    </source>
</evidence>
<evidence type="ECO:0000313" key="18">
    <source>
        <dbReference type="EMBL" id="MBC3475937.1"/>
    </source>
</evidence>
<reference evidence="18 19" key="1">
    <citation type="journal article" date="2020" name="Microorganisms">
        <title>Reliable Identification of Environmental Pseudomonas Isolates Using the rpoD Gene.</title>
        <authorList>
            <consortium name="The Broad Institute Genome Sequencing Platform"/>
            <person name="Girard L."/>
            <person name="Lood C."/>
            <person name="Rokni-Zadeh H."/>
            <person name="van Noort V."/>
            <person name="Lavigne R."/>
            <person name="De Mot R."/>
        </authorList>
    </citation>
    <scope>NUCLEOTIDE SEQUENCE [LARGE SCALE GENOMIC DNA]</scope>
    <source>
        <strain evidence="18 19">RW7P2</strain>
    </source>
</reference>
<evidence type="ECO:0000256" key="13">
    <source>
        <dbReference type="ARBA" id="ARBA00034808"/>
    </source>
</evidence>
<dbReference type="InterPro" id="IPR045562">
    <property type="entry name" value="RecG_dom3_C"/>
</dbReference>
<dbReference type="NCBIfam" id="NF008163">
    <property type="entry name" value="PRK10917.1-1"/>
    <property type="match status" value="1"/>
</dbReference>
<keyword evidence="5 15" id="KW-0378">Hydrolase</keyword>
<dbReference type="CDD" id="cd04488">
    <property type="entry name" value="RecG_wedge_OBF"/>
    <property type="match status" value="1"/>
</dbReference>
<dbReference type="InterPro" id="IPR027417">
    <property type="entry name" value="P-loop_NTPase"/>
</dbReference>
<evidence type="ECO:0000256" key="10">
    <source>
        <dbReference type="ARBA" id="ARBA00023204"/>
    </source>
</evidence>
<feature type="domain" description="Helicase ATP-binding" evidence="16">
    <location>
        <begin position="284"/>
        <end position="448"/>
    </location>
</feature>
<dbReference type="Pfam" id="PF00270">
    <property type="entry name" value="DEAD"/>
    <property type="match status" value="1"/>
</dbReference>
<keyword evidence="8" id="KW-0238">DNA-binding</keyword>
<gene>
    <name evidence="18" type="primary">recG</name>
    <name evidence="18" type="ORF">HU747_10035</name>
</gene>
<dbReference type="Pfam" id="PF19833">
    <property type="entry name" value="RecG_dom3_C"/>
    <property type="match status" value="1"/>
</dbReference>
<comment type="function">
    <text evidence="15">Plays a critical role in recombination and DNA repair. Helps process Holliday junction intermediates to mature products by catalyzing branch migration. Has replication fork regression activity, unwinds stalled or blocked replication forks to make a HJ that can be resolved. Has a DNA unwinding activity characteristic of a DNA helicase with 3'-5' polarity.</text>
</comment>
<dbReference type="RefSeq" id="WP_023383048.1">
    <property type="nucleotide sequence ID" value="NZ_JABWRR010000004.1"/>
</dbReference>
<dbReference type="NCBIfam" id="TIGR00643">
    <property type="entry name" value="recG"/>
    <property type="match status" value="1"/>
</dbReference>
<dbReference type="InterPro" id="IPR047112">
    <property type="entry name" value="RecG/Mfd"/>
</dbReference>
<dbReference type="GO" id="GO:0016787">
    <property type="term" value="F:hydrolase activity"/>
    <property type="evidence" value="ECO:0007669"/>
    <property type="project" value="UniProtKB-KW"/>
</dbReference>
<dbReference type="NCBIfam" id="NF008168">
    <property type="entry name" value="PRK10917.2-2"/>
    <property type="match status" value="1"/>
</dbReference>
<proteinExistence type="inferred from homology"/>
<dbReference type="Proteomes" id="UP000628086">
    <property type="component" value="Unassembled WGS sequence"/>
</dbReference>
<comment type="caution">
    <text evidence="18">The sequence shown here is derived from an EMBL/GenBank/DDBJ whole genome shotgun (WGS) entry which is preliminary data.</text>
</comment>
<dbReference type="PANTHER" id="PTHR47964:SF1">
    <property type="entry name" value="ATP-DEPENDENT DNA HELICASE HOMOLOG RECG, CHLOROPLASTIC"/>
    <property type="match status" value="1"/>
</dbReference>
<dbReference type="CDD" id="cd18811">
    <property type="entry name" value="SF2_C_RecG"/>
    <property type="match status" value="1"/>
</dbReference>
<dbReference type="InterPro" id="IPR014001">
    <property type="entry name" value="Helicase_ATP-bd"/>
</dbReference>
<keyword evidence="10 15" id="KW-0234">DNA repair</keyword>
<evidence type="ECO:0000259" key="16">
    <source>
        <dbReference type="PROSITE" id="PS51192"/>
    </source>
</evidence>
<keyword evidence="6 15" id="KW-0347">Helicase</keyword>
<dbReference type="InterPro" id="IPR004609">
    <property type="entry name" value="ATP-dep_DNA_helicase_RecG"/>
</dbReference>
<dbReference type="Pfam" id="PF17191">
    <property type="entry name" value="RecG_wedge"/>
    <property type="match status" value="1"/>
</dbReference>
<dbReference type="PROSITE" id="PS51194">
    <property type="entry name" value="HELICASE_CTER"/>
    <property type="match status" value="1"/>
</dbReference>
<sequence length="692" mass="76255">MTELSKVPVTALKGVGEAMAEKLAKVGLENLQDLLFHLPLRYQDRTRVVPIGALRPGQDAVIEGVVSGADVTMGKRRSLVVRLGDGSGVLSLRFYHFSNAQKEGLKRGTHLRCYGEARPGASGLEIYHPEYRALNGDEPPPPVEQTLTPIYPSTEGLTQQRLRLLCQQSLGMLGPRSLPDWLPEQLARDYHLAPLDDAIRYLHNPPADADLDELAEGQHWAQHRLAFEELLTHQLSQQRLRESLRSLRAPVLPKAGRLQAQYLANLGFKPTGAQQRVANEIAYDLSQAEPMMRLVQGDVGAGKTVVAALAALQALEAGYQVALMAPTEILAEQHYITFKRWLEPLGIEVAWLAGKLKGKARTSALEQIANGAPMVVGTHALFQDEVRFKHLALAIIDEQHRFGVQQRLALRKKGVAGELCPHQLIMTATPIPRTLAMSAYADLDTSILDELPPGRTPVNTVLVADSRRFEVVERVRAACAEGRQAYWVCTLIEESEELTCQAAESTFEELGSALGELRVGLIHGRMKPAEKAAVMAEFKEGKLQLLVATTVIEVGVDVPNASLMIIENPERLGLAQLHQLRGRVGRGSAVSHCVLLYHPPLSQIGRERLGIMRETNDGFIIAEKDLELRGPGEMLGTRQTGLLQFKVADLMRDADLLPAVRDAAQALLARWPDHVSPLLDRWLRHGQQYGQV</sequence>
<evidence type="ECO:0000256" key="11">
    <source>
        <dbReference type="ARBA" id="ARBA00023235"/>
    </source>
</evidence>
<evidence type="ECO:0000256" key="8">
    <source>
        <dbReference type="ARBA" id="ARBA00023125"/>
    </source>
</evidence>
<dbReference type="EC" id="5.6.2.4" evidence="13 15"/>
<evidence type="ECO:0000256" key="7">
    <source>
        <dbReference type="ARBA" id="ARBA00022840"/>
    </source>
</evidence>
<evidence type="ECO:0000256" key="9">
    <source>
        <dbReference type="ARBA" id="ARBA00023172"/>
    </source>
</evidence>
<evidence type="ECO:0000256" key="4">
    <source>
        <dbReference type="ARBA" id="ARBA00022763"/>
    </source>
</evidence>
<dbReference type="CDD" id="cd17992">
    <property type="entry name" value="DEXHc_RecG"/>
    <property type="match status" value="1"/>
</dbReference>
<dbReference type="EMBL" id="JABWRS010000006">
    <property type="protein sequence ID" value="MBC3475937.1"/>
    <property type="molecule type" value="Genomic_DNA"/>
</dbReference>
<dbReference type="GO" id="GO:0003678">
    <property type="term" value="F:DNA helicase activity"/>
    <property type="evidence" value="ECO:0007669"/>
    <property type="project" value="UniProtKB-EC"/>
</dbReference>
<dbReference type="Gene3D" id="2.40.50.140">
    <property type="entry name" value="Nucleic acid-binding proteins"/>
    <property type="match status" value="1"/>
</dbReference>
<evidence type="ECO:0000313" key="19">
    <source>
        <dbReference type="Proteomes" id="UP000628086"/>
    </source>
</evidence>
<comment type="similarity">
    <text evidence="1 15">Belongs to the helicase family. RecG subfamily.</text>
</comment>
<dbReference type="SUPFAM" id="SSF50249">
    <property type="entry name" value="Nucleic acid-binding proteins"/>
    <property type="match status" value="1"/>
</dbReference>
<evidence type="ECO:0000259" key="17">
    <source>
        <dbReference type="PROSITE" id="PS51194"/>
    </source>
</evidence>
<evidence type="ECO:0000256" key="6">
    <source>
        <dbReference type="ARBA" id="ARBA00022806"/>
    </source>
</evidence>
<evidence type="ECO:0000256" key="2">
    <source>
        <dbReference type="ARBA" id="ARBA00017846"/>
    </source>
</evidence>
<dbReference type="SMART" id="SM00487">
    <property type="entry name" value="DEXDc"/>
    <property type="match status" value="1"/>
</dbReference>
<keyword evidence="4 15" id="KW-0227">DNA damage</keyword>
<comment type="catalytic activity">
    <reaction evidence="14 15">
        <text>ATP + H2O = ADP + phosphate + H(+)</text>
        <dbReference type="Rhea" id="RHEA:13065"/>
        <dbReference type="ChEBI" id="CHEBI:15377"/>
        <dbReference type="ChEBI" id="CHEBI:15378"/>
        <dbReference type="ChEBI" id="CHEBI:30616"/>
        <dbReference type="ChEBI" id="CHEBI:43474"/>
        <dbReference type="ChEBI" id="CHEBI:456216"/>
        <dbReference type="EC" id="5.6.2.4"/>
    </reaction>
</comment>
<dbReference type="NCBIfam" id="NF008166">
    <property type="entry name" value="PRK10917.1-4"/>
    <property type="match status" value="1"/>
</dbReference>
<dbReference type="SMART" id="SM00490">
    <property type="entry name" value="HELICc"/>
    <property type="match status" value="1"/>
</dbReference>
<dbReference type="InterPro" id="IPR033454">
    <property type="entry name" value="RecG_wedge"/>
</dbReference>
<comment type="catalytic activity">
    <reaction evidence="12 15">
        <text>Couples ATP hydrolysis with the unwinding of duplex DNA by translocating in the 3'-5' direction.</text>
        <dbReference type="EC" id="5.6.2.4"/>
    </reaction>
</comment>
<dbReference type="InterPro" id="IPR012340">
    <property type="entry name" value="NA-bd_OB-fold"/>
</dbReference>
<keyword evidence="9 15" id="KW-0233">DNA recombination</keyword>
<dbReference type="SUPFAM" id="SSF52540">
    <property type="entry name" value="P-loop containing nucleoside triphosphate hydrolases"/>
    <property type="match status" value="1"/>
</dbReference>
<keyword evidence="7 15" id="KW-0067">ATP-binding</keyword>
<protein>
    <recommendedName>
        <fullName evidence="2 15">ATP-dependent DNA helicase RecG</fullName>
        <ecNumber evidence="13 15">5.6.2.4</ecNumber>
    </recommendedName>
</protein>
<evidence type="ECO:0000256" key="15">
    <source>
        <dbReference type="RuleBase" id="RU363016"/>
    </source>
</evidence>